<dbReference type="PANTHER" id="PTHR19858:SF0">
    <property type="entry name" value="PERIODIC TRYPTOPHAN PROTEIN 2 HOMOLOG"/>
    <property type="match status" value="1"/>
</dbReference>
<dbReference type="AlphaFoldDB" id="A0A9W3B6V8"/>
<dbReference type="PROSITE" id="PS50082">
    <property type="entry name" value="WD_REPEATS_2"/>
    <property type="match status" value="4"/>
</dbReference>
<feature type="domain" description="Small-subunit processome Utp12" evidence="6">
    <location>
        <begin position="764"/>
        <end position="868"/>
    </location>
</feature>
<dbReference type="SUPFAM" id="SSF50969">
    <property type="entry name" value="YVTN repeat-like/Quinoprotein amine dehydrogenase"/>
    <property type="match status" value="1"/>
</dbReference>
<dbReference type="InterPro" id="IPR036322">
    <property type="entry name" value="WD40_repeat_dom_sf"/>
</dbReference>
<dbReference type="GO" id="GO:0000028">
    <property type="term" value="P:ribosomal small subunit assembly"/>
    <property type="evidence" value="ECO:0007669"/>
    <property type="project" value="TreeGrafter"/>
</dbReference>
<evidence type="ECO:0000313" key="8">
    <source>
        <dbReference type="RefSeq" id="XP_055895193.1"/>
    </source>
</evidence>
<dbReference type="InterPro" id="IPR001680">
    <property type="entry name" value="WD40_rpt"/>
</dbReference>
<gene>
    <name evidence="8" type="primary">LOC106078784</name>
</gene>
<dbReference type="PROSITE" id="PS50294">
    <property type="entry name" value="WD_REPEATS_REGION"/>
    <property type="match status" value="3"/>
</dbReference>
<dbReference type="RefSeq" id="XP_055895193.1">
    <property type="nucleotide sequence ID" value="XM_056039218.1"/>
</dbReference>
<reference evidence="8" key="1">
    <citation type="submission" date="2025-08" db="UniProtKB">
        <authorList>
            <consortium name="RefSeq"/>
        </authorList>
    </citation>
    <scope>IDENTIFICATION</scope>
</reference>
<dbReference type="GeneID" id="106078784"/>
<dbReference type="InterPro" id="IPR027145">
    <property type="entry name" value="PWP2"/>
</dbReference>
<name>A0A9W3B6V8_BIOGL</name>
<dbReference type="InterPro" id="IPR019775">
    <property type="entry name" value="WD40_repeat_CS"/>
</dbReference>
<feature type="repeat" description="WD" evidence="4">
    <location>
        <begin position="140"/>
        <end position="170"/>
    </location>
</feature>
<evidence type="ECO:0000256" key="4">
    <source>
        <dbReference type="PROSITE-ProRule" id="PRU00221"/>
    </source>
</evidence>
<dbReference type="OMA" id="VYEWQSE"/>
<dbReference type="OrthoDB" id="3142434at2759"/>
<feature type="region of interest" description="Disordered" evidence="5">
    <location>
        <begin position="881"/>
        <end position="910"/>
    </location>
</feature>
<dbReference type="CDD" id="cd00200">
    <property type="entry name" value="WD40"/>
    <property type="match status" value="2"/>
</dbReference>
<dbReference type="SMART" id="SM00320">
    <property type="entry name" value="WD40"/>
    <property type="match status" value="13"/>
</dbReference>
<dbReference type="GO" id="GO:0000462">
    <property type="term" value="P:maturation of SSU-rRNA from tricistronic rRNA transcript (SSU-rRNA, 5.8S rRNA, LSU-rRNA)"/>
    <property type="evidence" value="ECO:0007669"/>
    <property type="project" value="TreeGrafter"/>
</dbReference>
<keyword evidence="2 4" id="KW-0853">WD repeat</keyword>
<keyword evidence="3" id="KW-0677">Repeat</keyword>
<feature type="repeat" description="WD" evidence="4">
    <location>
        <begin position="406"/>
        <end position="447"/>
    </location>
</feature>
<dbReference type="PANTHER" id="PTHR19858">
    <property type="entry name" value="WD40 REPEAT PROTEIN"/>
    <property type="match status" value="1"/>
</dbReference>
<dbReference type="InterPro" id="IPR015943">
    <property type="entry name" value="WD40/YVTN_repeat-like_dom_sf"/>
</dbReference>
<feature type="repeat" description="WD" evidence="4">
    <location>
        <begin position="364"/>
        <end position="396"/>
    </location>
</feature>
<dbReference type="InterPro" id="IPR007148">
    <property type="entry name" value="SSU_processome_Utp12"/>
</dbReference>
<protein>
    <submittedName>
        <fullName evidence="8">Periodic tryptophan protein 2 homolog</fullName>
    </submittedName>
</protein>
<evidence type="ECO:0000256" key="3">
    <source>
        <dbReference type="ARBA" id="ARBA00022737"/>
    </source>
</evidence>
<keyword evidence="7" id="KW-1185">Reference proteome</keyword>
<proteinExistence type="inferred from homology"/>
<sequence length="910" mass="101753">MKFTYQFSNLLGSVYKKGNIVFTPDGNSVVSPVGNRISVFDLKNNKSRTLPIETRVNITCTALSPDGRTAIVVTEEGEGHLISLVSQSVLGTHHFHHEVHQVKFSPDGKKFAVTRDTVVQVFHAPGKTCEFNPFVLYRTFSGHVDDVVSIDWSSDSRVLCSGSRDRRTRVIAAQRLKNLNIYDLGGLRDTVVGAFFEERSLDIYSVAKDGYVFVWKSDTQLNDLQAWEEKSSEDMEDVDDSEVKSPKKRKKQKNQEEETAVSRIFYTSGGKFSYREARKGSEYAELTSTCFHKSSHVLISGFSDGTFFLHEMPGFSLIHSLSISEQSVDSIAINNTGDWVALGCGKLGQLLVWEWQSESYVLKQQGHFNDMTCVTYSPDGQNIVTGGGDGKVKVWNSMSGFCFVTFNEHTGEITGVKVTQNGRSVLSSSIDGTVRAFDLTRYRNYKTFTSPKPDQFSCLAVDGSGEIVCAGGTNEFLIYVWTMKTGRLLQTLAGHEGPISALDFSQSDSVLASGSWDKTVKFWNIYEQGGRRETIELNSDVMSLTFRPDGRELAVATLNAQITFWDTNSCQQKGAVEGRHDLGYGRKETEKISGKTSAEGKSFESLCYSADGECILAAGRSRNVCIYSIADQLLMKKFVISCNHSLDGMEEFLDKRKMTEWGSLALVDTGQSDGDKAIALPGVKKGDHSSRYWKPEVRVYSLHFSPTGRSWVACTTEGLLVYALDHSLVFDPFELEIDITPSSVRSTLMQGNYSAALMLSFKLNEEIVILEVLESIPVSSAENIIENIPDMYVDKLLSFVGQVIESSAHLEFYLHWLLPLLTRHGPKLKERSQMIMPSLRTLQRNLTRKYEDLQKISDHNKYTCQYLLALSQLKTKLANQETDTAHSESEEEVPWHVESSDESMDYATLE</sequence>
<evidence type="ECO:0000256" key="1">
    <source>
        <dbReference type="ARBA" id="ARBA00010226"/>
    </source>
</evidence>
<dbReference type="Pfam" id="PF00400">
    <property type="entry name" value="WD40"/>
    <property type="match status" value="4"/>
</dbReference>
<dbReference type="Gene3D" id="2.130.10.10">
    <property type="entry name" value="YVTN repeat-like/Quinoprotein amine dehydrogenase"/>
    <property type="match status" value="3"/>
</dbReference>
<dbReference type="Pfam" id="PF04003">
    <property type="entry name" value="Utp12"/>
    <property type="match status" value="1"/>
</dbReference>
<evidence type="ECO:0000259" key="6">
    <source>
        <dbReference type="Pfam" id="PF04003"/>
    </source>
</evidence>
<feature type="compositionally biased region" description="Basic and acidic residues" evidence="5">
    <location>
        <begin position="883"/>
        <end position="899"/>
    </location>
</feature>
<evidence type="ECO:0000256" key="5">
    <source>
        <dbReference type="SAM" id="MobiDB-lite"/>
    </source>
</evidence>
<dbReference type="SUPFAM" id="SSF50978">
    <property type="entry name" value="WD40 repeat-like"/>
    <property type="match status" value="2"/>
</dbReference>
<feature type="repeat" description="WD" evidence="4">
    <location>
        <begin position="492"/>
        <end position="525"/>
    </location>
</feature>
<comment type="similarity">
    <text evidence="1">Belongs to the WD repeat PWP2 family.</text>
</comment>
<dbReference type="InterPro" id="IPR011044">
    <property type="entry name" value="Quino_amine_DH_bsu"/>
</dbReference>
<organism evidence="7 8">
    <name type="scientific">Biomphalaria glabrata</name>
    <name type="common">Bloodfluke planorb</name>
    <name type="synonym">Freshwater snail</name>
    <dbReference type="NCBI Taxonomy" id="6526"/>
    <lineage>
        <taxon>Eukaryota</taxon>
        <taxon>Metazoa</taxon>
        <taxon>Spiralia</taxon>
        <taxon>Lophotrochozoa</taxon>
        <taxon>Mollusca</taxon>
        <taxon>Gastropoda</taxon>
        <taxon>Heterobranchia</taxon>
        <taxon>Euthyneura</taxon>
        <taxon>Panpulmonata</taxon>
        <taxon>Hygrophila</taxon>
        <taxon>Lymnaeoidea</taxon>
        <taxon>Planorbidae</taxon>
        <taxon>Biomphalaria</taxon>
    </lineage>
</organism>
<dbReference type="GO" id="GO:0032040">
    <property type="term" value="C:small-subunit processome"/>
    <property type="evidence" value="ECO:0007669"/>
    <property type="project" value="TreeGrafter"/>
</dbReference>
<dbReference type="FunFam" id="2.130.10.10:FF:000216">
    <property type="entry name" value="Periodic tryptophan protein 2 homolog"/>
    <property type="match status" value="1"/>
</dbReference>
<dbReference type="GO" id="GO:0034388">
    <property type="term" value="C:Pwp2p-containing subcomplex of 90S preribosome"/>
    <property type="evidence" value="ECO:0007669"/>
    <property type="project" value="TreeGrafter"/>
</dbReference>
<feature type="region of interest" description="Disordered" evidence="5">
    <location>
        <begin position="228"/>
        <end position="256"/>
    </location>
</feature>
<accession>A0A9W3B6V8</accession>
<evidence type="ECO:0000313" key="7">
    <source>
        <dbReference type="Proteomes" id="UP001165740"/>
    </source>
</evidence>
<dbReference type="PROSITE" id="PS00678">
    <property type="entry name" value="WD_REPEATS_1"/>
    <property type="match status" value="1"/>
</dbReference>
<dbReference type="Proteomes" id="UP001165740">
    <property type="component" value="Chromosome 8"/>
</dbReference>
<evidence type="ECO:0000256" key="2">
    <source>
        <dbReference type="ARBA" id="ARBA00022574"/>
    </source>
</evidence>